<feature type="compositionally biased region" description="Basic and acidic residues" evidence="6">
    <location>
        <begin position="542"/>
        <end position="564"/>
    </location>
</feature>
<dbReference type="GO" id="GO:0003729">
    <property type="term" value="F:mRNA binding"/>
    <property type="evidence" value="ECO:0007669"/>
    <property type="project" value="TreeGrafter"/>
</dbReference>
<dbReference type="Pfam" id="PF00076">
    <property type="entry name" value="RRM_1"/>
    <property type="match status" value="4"/>
</dbReference>
<comment type="caution">
    <text evidence="8">The sequence shown here is derived from an EMBL/GenBank/DDBJ whole genome shotgun (WGS) entry which is preliminary data.</text>
</comment>
<dbReference type="GO" id="GO:0005730">
    <property type="term" value="C:nucleolus"/>
    <property type="evidence" value="ECO:0007669"/>
    <property type="project" value="TreeGrafter"/>
</dbReference>
<dbReference type="InterPro" id="IPR000504">
    <property type="entry name" value="RRM_dom"/>
</dbReference>
<dbReference type="InterPro" id="IPR012677">
    <property type="entry name" value="Nucleotide-bd_a/b_plait_sf"/>
</dbReference>
<dbReference type="PANTHER" id="PTHR48039">
    <property type="entry name" value="RNA-BINDING MOTIF PROTEIN 14B"/>
    <property type="match status" value="1"/>
</dbReference>
<keyword evidence="2" id="KW-0677">Repeat</keyword>
<evidence type="ECO:0000259" key="7">
    <source>
        <dbReference type="PROSITE" id="PS50102"/>
    </source>
</evidence>
<dbReference type="OrthoDB" id="267048at2759"/>
<accession>A0A1Y2BRM5</accession>
<feature type="region of interest" description="Disordered" evidence="6">
    <location>
        <begin position="535"/>
        <end position="568"/>
    </location>
</feature>
<evidence type="ECO:0000256" key="1">
    <source>
        <dbReference type="ARBA" id="ARBA00004123"/>
    </source>
</evidence>
<dbReference type="SUPFAM" id="SSF54928">
    <property type="entry name" value="RNA-binding domain, RBD"/>
    <property type="match status" value="3"/>
</dbReference>
<sequence length="973" mass="107956">MVVETPPPPPPPPTKETAKETRPKTIHNAACVFVRQIPFEATSAQLEAFFADVGPIKSAFVVADKDKDTDTPNANKGFGFVTFAVKDDAAKAIDKLKDEKFLGQRKLKLELAIKKNIDPAAKPERPQKKEKLPPAAKKNPHPSAVPKPAPKTQRESRLVEITKLPDGIDKSHIKHKVKKMGNVIEVFFPVLDADGQERKGVAQVKYRQATDAAFAVKKLNNHVFKGVTIFATLLELPKHHEGEADPETLAAREAKKSRLIVRNLNFSTTEKQLHKAFNAHGNVLKIDVPQQTTPKGGVTGKGFAFVHMENMEDAETAMNKVNGTKIAGRVVAVDWALSKTDFARLAAEEENGESTAAEGDEENAEDGDDTAEVTREEEDVDAGDEEVDEDEGHDHVYPEDDDEEDDDENADEDDDVKITMDDEVLQEGKEDADDEEEADEEAEEAPKKSKFEANVSEGCTIFVRNLLFETTEEELFARFVTFGKLRYVRITKDPQSGKSRGTGFICFYSREDTDACMAAYAIAAKSHALYESTLDTPATPAKPEKRDYRKGAANKDKDKKKDSFASKSMLVPEPSTTSAVTAPFILGGRFLVLTLAVTRQESEKLTSAGVKDRRANDRRHMYLIKEGVIFPNSKEAVGILPTELSRRQKSYTERKRLLASNPNLYLSRTRLSIRNLNMKVTEDSLRRAGVLCVKRFWEEVKARKRKGLEEEVLDEDKAEGKAPPGTDRPIKVAKCKIMLDMHKFEPGTKKNRSKGFGFLEFYHHSDALACLRYLNANNRVFKSDGLVYSKEELDALDAGEVPEATLAALAKARRPIVEFTVENRLIASKKKELVEQQRAAAAEARAKGVPLAKKEKNLKKEDKKGGDKKAGEKDGKKGGKRQRDEEEDSTPSKKSKKDSAEDKKAAGKKRKADDAGDSKKAVSKKDTSKKEEPSAVSKKAKKVDKDAEDDQAFTQLLAKYGKGLFGPESKIMK</sequence>
<evidence type="ECO:0000313" key="9">
    <source>
        <dbReference type="Proteomes" id="UP000193642"/>
    </source>
</evidence>
<dbReference type="EMBL" id="MCGO01000050">
    <property type="protein sequence ID" value="ORY37402.1"/>
    <property type="molecule type" value="Genomic_DNA"/>
</dbReference>
<feature type="region of interest" description="Disordered" evidence="6">
    <location>
        <begin position="843"/>
        <end position="949"/>
    </location>
</feature>
<reference evidence="8 9" key="1">
    <citation type="submission" date="2016-07" db="EMBL/GenBank/DDBJ databases">
        <title>Pervasive Adenine N6-methylation of Active Genes in Fungi.</title>
        <authorList>
            <consortium name="DOE Joint Genome Institute"/>
            <person name="Mondo S.J."/>
            <person name="Dannebaum R.O."/>
            <person name="Kuo R.C."/>
            <person name="Labutti K."/>
            <person name="Haridas S."/>
            <person name="Kuo A."/>
            <person name="Salamov A."/>
            <person name="Ahrendt S.R."/>
            <person name="Lipzen A."/>
            <person name="Sullivan W."/>
            <person name="Andreopoulos W.B."/>
            <person name="Clum A."/>
            <person name="Lindquist E."/>
            <person name="Daum C."/>
            <person name="Ramamoorthy G.K."/>
            <person name="Gryganskyi A."/>
            <person name="Culley D."/>
            <person name="Magnuson J.K."/>
            <person name="James T.Y."/>
            <person name="O'Malley M.A."/>
            <person name="Stajich J.E."/>
            <person name="Spatafora J.W."/>
            <person name="Visel A."/>
            <person name="Grigoriev I.V."/>
        </authorList>
    </citation>
    <scope>NUCLEOTIDE SEQUENCE [LARGE SCALE GENOMIC DNA]</scope>
    <source>
        <strain evidence="8 9">JEL800</strain>
    </source>
</reference>
<feature type="compositionally biased region" description="Basic and acidic residues" evidence="6">
    <location>
        <begin position="897"/>
        <end position="933"/>
    </location>
</feature>
<feature type="domain" description="RRM" evidence="7">
    <location>
        <begin position="257"/>
        <end position="338"/>
    </location>
</feature>
<evidence type="ECO:0000256" key="2">
    <source>
        <dbReference type="ARBA" id="ARBA00022737"/>
    </source>
</evidence>
<dbReference type="Proteomes" id="UP000193642">
    <property type="component" value="Unassembled WGS sequence"/>
</dbReference>
<organism evidence="8 9">
    <name type="scientific">Rhizoclosmatium globosum</name>
    <dbReference type="NCBI Taxonomy" id="329046"/>
    <lineage>
        <taxon>Eukaryota</taxon>
        <taxon>Fungi</taxon>
        <taxon>Fungi incertae sedis</taxon>
        <taxon>Chytridiomycota</taxon>
        <taxon>Chytridiomycota incertae sedis</taxon>
        <taxon>Chytridiomycetes</taxon>
        <taxon>Chytridiales</taxon>
        <taxon>Chytriomycetaceae</taxon>
        <taxon>Rhizoclosmatium</taxon>
    </lineage>
</organism>
<keyword evidence="4" id="KW-0539">Nucleus</keyword>
<feature type="compositionally biased region" description="Basic and acidic residues" evidence="6">
    <location>
        <begin position="852"/>
        <end position="884"/>
    </location>
</feature>
<dbReference type="PROSITE" id="PS50102">
    <property type="entry name" value="RRM"/>
    <property type="match status" value="3"/>
</dbReference>
<dbReference type="Gene3D" id="3.30.70.330">
    <property type="match status" value="5"/>
</dbReference>
<dbReference type="SMART" id="SM00360">
    <property type="entry name" value="RRM"/>
    <property type="match status" value="5"/>
</dbReference>
<proteinExistence type="predicted"/>
<dbReference type="InterPro" id="IPR051945">
    <property type="entry name" value="RRM_MRD1_RNA_proc_ribogen"/>
</dbReference>
<evidence type="ECO:0000256" key="6">
    <source>
        <dbReference type="SAM" id="MobiDB-lite"/>
    </source>
</evidence>
<evidence type="ECO:0000256" key="4">
    <source>
        <dbReference type="ARBA" id="ARBA00023242"/>
    </source>
</evidence>
<evidence type="ECO:0000313" key="8">
    <source>
        <dbReference type="EMBL" id="ORY37402.1"/>
    </source>
</evidence>
<gene>
    <name evidence="8" type="ORF">BCR33DRAFT_683022</name>
</gene>
<feature type="region of interest" description="Disordered" evidence="6">
    <location>
        <begin position="347"/>
        <end position="451"/>
    </location>
</feature>
<keyword evidence="9" id="KW-1185">Reference proteome</keyword>
<dbReference type="CDD" id="cd00590">
    <property type="entry name" value="RRM_SF"/>
    <property type="match status" value="1"/>
</dbReference>
<dbReference type="PANTHER" id="PTHR48039:SF5">
    <property type="entry name" value="RNA-BINDING PROTEIN 28"/>
    <property type="match status" value="1"/>
</dbReference>
<feature type="compositionally biased region" description="Acidic residues" evidence="6">
    <location>
        <begin position="399"/>
        <end position="443"/>
    </location>
</feature>
<feature type="region of interest" description="Disordered" evidence="6">
    <location>
        <begin position="118"/>
        <end position="156"/>
    </location>
</feature>
<dbReference type="InterPro" id="IPR035979">
    <property type="entry name" value="RBD_domain_sf"/>
</dbReference>
<name>A0A1Y2BRM5_9FUNG</name>
<protein>
    <submittedName>
        <fullName evidence="8">RNA-binding domain-containing protein</fullName>
    </submittedName>
</protein>
<dbReference type="AlphaFoldDB" id="A0A1Y2BRM5"/>
<comment type="subcellular location">
    <subcellularLocation>
        <location evidence="1">Nucleus</location>
    </subcellularLocation>
</comment>
<dbReference type="STRING" id="329046.A0A1Y2BRM5"/>
<feature type="compositionally biased region" description="Pro residues" evidence="6">
    <location>
        <begin position="1"/>
        <end position="14"/>
    </location>
</feature>
<feature type="domain" description="RRM" evidence="7">
    <location>
        <begin position="459"/>
        <end position="555"/>
    </location>
</feature>
<feature type="region of interest" description="Disordered" evidence="6">
    <location>
        <begin position="1"/>
        <end position="23"/>
    </location>
</feature>
<evidence type="ECO:0000256" key="5">
    <source>
        <dbReference type="PROSITE-ProRule" id="PRU00176"/>
    </source>
</evidence>
<feature type="compositionally biased region" description="Basic and acidic residues" evidence="6">
    <location>
        <begin position="118"/>
        <end position="132"/>
    </location>
</feature>
<feature type="domain" description="RRM" evidence="7">
    <location>
        <begin position="30"/>
        <end position="114"/>
    </location>
</feature>
<keyword evidence="3 5" id="KW-0694">RNA-binding</keyword>
<feature type="compositionally biased region" description="Acidic residues" evidence="6">
    <location>
        <begin position="348"/>
        <end position="391"/>
    </location>
</feature>
<evidence type="ECO:0000256" key="3">
    <source>
        <dbReference type="ARBA" id="ARBA00022884"/>
    </source>
</evidence>